<evidence type="ECO:0000259" key="2">
    <source>
        <dbReference type="PROSITE" id="PS51505"/>
    </source>
</evidence>
<dbReference type="OMA" id="FRHGEQG"/>
<dbReference type="GO" id="GO:0031048">
    <property type="term" value="P:regulatory ncRNA-mediated heterochromatin formation"/>
    <property type="evidence" value="ECO:0007669"/>
    <property type="project" value="TreeGrafter"/>
</dbReference>
<dbReference type="PANTHER" id="PTHR47805">
    <property type="entry name" value="SAGA-ASSOCIATED FACTOR 73"/>
    <property type="match status" value="1"/>
</dbReference>
<dbReference type="GO" id="GO:1904802">
    <property type="term" value="P:RITS complex assembly"/>
    <property type="evidence" value="ECO:0007669"/>
    <property type="project" value="TreeGrafter"/>
</dbReference>
<feature type="region of interest" description="Disordered" evidence="1">
    <location>
        <begin position="72"/>
        <end position="125"/>
    </location>
</feature>
<feature type="compositionally biased region" description="Low complexity" evidence="1">
    <location>
        <begin position="1"/>
        <end position="12"/>
    </location>
</feature>
<accession>G7E426</accession>
<name>G7E426_MIXOS</name>
<dbReference type="EMBL" id="BABT02000129">
    <property type="protein sequence ID" value="GAA97586.1"/>
    <property type="molecule type" value="Genomic_DNA"/>
</dbReference>
<feature type="domain" description="SCA7" evidence="2">
    <location>
        <begin position="123"/>
        <end position="189"/>
    </location>
</feature>
<dbReference type="GO" id="GO:0000124">
    <property type="term" value="C:SAGA complex"/>
    <property type="evidence" value="ECO:0007669"/>
    <property type="project" value="InterPro"/>
</dbReference>
<dbReference type="AlphaFoldDB" id="G7E426"/>
<sequence length="299" mass="32559">MSSADSRSASDSPTTAPQSLIGSRQSSPLVPTQSSNEPSKTSIVLCSACQQPVLAISLRDHQANCDKVKALQAPGQSQDASLKRRLSDVSTASTQSKKARKSSVGAESIKSKAARTSPSSTSLAPKSKVFDINRHCGVINDKNTPCCRSLTCKTHSMGAKRAVRGRRDTFDALLLEWQRATNPNFVERRAVQPRDPNDKTVGKKKRKDGDPMRYRKKQAMTIVGELSGSDHSDGAQQAFDSEEEVELVFEGIQRSRARPLAVPDSSAWASHDRKVQRFRNLISVSFLNHAKQAAQAQAT</sequence>
<dbReference type="RefSeq" id="XP_014568242.1">
    <property type="nucleotide sequence ID" value="XM_014712756.1"/>
</dbReference>
<feature type="compositionally biased region" description="Basic and acidic residues" evidence="1">
    <location>
        <begin position="191"/>
        <end position="213"/>
    </location>
</feature>
<evidence type="ECO:0000313" key="4">
    <source>
        <dbReference type="Proteomes" id="UP000009131"/>
    </source>
</evidence>
<evidence type="ECO:0000256" key="1">
    <source>
        <dbReference type="SAM" id="MobiDB-lite"/>
    </source>
</evidence>
<dbReference type="PROSITE" id="PS51505">
    <property type="entry name" value="SCA7"/>
    <property type="match status" value="1"/>
</dbReference>
<comment type="caution">
    <text evidence="3">The sequence shown here is derived from an EMBL/GenBank/DDBJ whole genome shotgun (WGS) entry which is preliminary data.</text>
</comment>
<dbReference type="Pfam" id="PF08313">
    <property type="entry name" value="SCA7"/>
    <property type="match status" value="1"/>
</dbReference>
<dbReference type="InterPro" id="IPR013243">
    <property type="entry name" value="SCA7_dom"/>
</dbReference>
<dbReference type="Proteomes" id="UP000009131">
    <property type="component" value="Unassembled WGS sequence"/>
</dbReference>
<proteinExistence type="predicted"/>
<dbReference type="FunCoup" id="G7E426">
    <property type="interactions" value="31"/>
</dbReference>
<dbReference type="eggNOG" id="KOG4140">
    <property type="taxonomic scope" value="Eukaryota"/>
</dbReference>
<dbReference type="GO" id="GO:0006357">
    <property type="term" value="P:regulation of transcription by RNA polymerase II"/>
    <property type="evidence" value="ECO:0007669"/>
    <property type="project" value="TreeGrafter"/>
</dbReference>
<evidence type="ECO:0000313" key="3">
    <source>
        <dbReference type="EMBL" id="GAA97586.1"/>
    </source>
</evidence>
<feature type="compositionally biased region" description="Polar residues" evidence="1">
    <location>
        <begin position="13"/>
        <end position="38"/>
    </location>
</feature>
<dbReference type="PANTHER" id="PTHR47805:SF1">
    <property type="entry name" value="SAGA-ASSOCIATED FACTOR 73"/>
    <property type="match status" value="1"/>
</dbReference>
<dbReference type="InterPro" id="IPR037804">
    <property type="entry name" value="SGF73"/>
</dbReference>
<feature type="compositionally biased region" description="Polar residues" evidence="1">
    <location>
        <begin position="114"/>
        <end position="124"/>
    </location>
</feature>
<reference evidence="3 4" key="2">
    <citation type="journal article" date="2012" name="Open Biol.">
        <title>Characteristics of nucleosomes and linker DNA regions on the genome of the basidiomycete Mixia osmundae revealed by mono- and dinucleosome mapping.</title>
        <authorList>
            <person name="Nishida H."/>
            <person name="Kondo S."/>
            <person name="Matsumoto T."/>
            <person name="Suzuki Y."/>
            <person name="Yoshikawa H."/>
            <person name="Taylor T.D."/>
            <person name="Sugiyama J."/>
        </authorList>
    </citation>
    <scope>NUCLEOTIDE SEQUENCE [LARGE SCALE GENOMIC DNA]</scope>
    <source>
        <strain evidence="4">CBS 9802 / IAM 14324 / JCM 22182 / KY 12970</strain>
    </source>
</reference>
<dbReference type="STRING" id="764103.G7E426"/>
<organism evidence="3 4">
    <name type="scientific">Mixia osmundae (strain CBS 9802 / IAM 14324 / JCM 22182 / KY 12970)</name>
    <dbReference type="NCBI Taxonomy" id="764103"/>
    <lineage>
        <taxon>Eukaryota</taxon>
        <taxon>Fungi</taxon>
        <taxon>Dikarya</taxon>
        <taxon>Basidiomycota</taxon>
        <taxon>Pucciniomycotina</taxon>
        <taxon>Mixiomycetes</taxon>
        <taxon>Mixiales</taxon>
        <taxon>Mixiaceae</taxon>
        <taxon>Mixia</taxon>
    </lineage>
</organism>
<dbReference type="HOGENOM" id="CLU_930940_0_0_1"/>
<feature type="region of interest" description="Disordered" evidence="1">
    <location>
        <begin position="1"/>
        <end position="38"/>
    </location>
</feature>
<dbReference type="InParanoid" id="G7E426"/>
<gene>
    <name evidence="3" type="primary">Mo04264</name>
    <name evidence="3" type="ORF">E5Q_04264</name>
</gene>
<dbReference type="Gene3D" id="6.10.140.1270">
    <property type="match status" value="1"/>
</dbReference>
<keyword evidence="4" id="KW-1185">Reference proteome</keyword>
<reference evidence="3 4" key="1">
    <citation type="journal article" date="2011" name="J. Gen. Appl. Microbiol.">
        <title>Draft genome sequencing of the enigmatic basidiomycete Mixia osmundae.</title>
        <authorList>
            <person name="Nishida H."/>
            <person name="Nagatsuka Y."/>
            <person name="Sugiyama J."/>
        </authorList>
    </citation>
    <scope>NUCLEOTIDE SEQUENCE [LARGE SCALE GENOMIC DNA]</scope>
    <source>
        <strain evidence="4">CBS 9802 / IAM 14324 / JCM 22182 / KY 12970</strain>
    </source>
</reference>
<dbReference type="OrthoDB" id="21678at2759"/>
<protein>
    <recommendedName>
        <fullName evidence="2">SCA7 domain-containing protein</fullName>
    </recommendedName>
</protein>
<feature type="region of interest" description="Disordered" evidence="1">
    <location>
        <begin position="191"/>
        <end position="215"/>
    </location>
</feature>